<protein>
    <submittedName>
        <fullName evidence="4">Beta-glucanase</fullName>
    </submittedName>
</protein>
<dbReference type="Gene3D" id="2.60.120.430">
    <property type="entry name" value="Galactose-binding lectin"/>
    <property type="match status" value="1"/>
</dbReference>
<accession>A0A1E5D462</accession>
<dbReference type="GO" id="GO:0005975">
    <property type="term" value="P:carbohydrate metabolic process"/>
    <property type="evidence" value="ECO:0007669"/>
    <property type="project" value="InterPro"/>
</dbReference>
<dbReference type="Gene3D" id="2.60.120.200">
    <property type="match status" value="1"/>
</dbReference>
<evidence type="ECO:0000256" key="1">
    <source>
        <dbReference type="ARBA" id="ARBA00006865"/>
    </source>
</evidence>
<dbReference type="InterPro" id="IPR050546">
    <property type="entry name" value="Glycosyl_Hydrlase_16"/>
</dbReference>
<dbReference type="InterPro" id="IPR013320">
    <property type="entry name" value="ConA-like_dom_sf"/>
</dbReference>
<dbReference type="PANTHER" id="PTHR10963:SF55">
    <property type="entry name" value="GLYCOSIDE HYDROLASE FAMILY 16 PROTEIN"/>
    <property type="match status" value="1"/>
</dbReference>
<feature type="signal peptide" evidence="2">
    <location>
        <begin position="1"/>
        <end position="27"/>
    </location>
</feature>
<comment type="similarity">
    <text evidence="1">Belongs to the glycosyl hydrolase 16 family.</text>
</comment>
<name>A0A1E5D462_9VIBR</name>
<dbReference type="GO" id="GO:0004553">
    <property type="term" value="F:hydrolase activity, hydrolyzing O-glycosyl compounds"/>
    <property type="evidence" value="ECO:0007669"/>
    <property type="project" value="InterPro"/>
</dbReference>
<gene>
    <name evidence="4" type="ORF">A130_03490</name>
</gene>
<keyword evidence="5" id="KW-1185">Reference proteome</keyword>
<evidence type="ECO:0000313" key="4">
    <source>
        <dbReference type="EMBL" id="OEE78318.1"/>
    </source>
</evidence>
<feature type="chain" id="PRO_5009173498" evidence="2">
    <location>
        <begin position="28"/>
        <end position="534"/>
    </location>
</feature>
<evidence type="ECO:0000259" key="3">
    <source>
        <dbReference type="PROSITE" id="PS51762"/>
    </source>
</evidence>
<reference evidence="4 5" key="1">
    <citation type="journal article" date="2012" name="Science">
        <title>Ecological populations of bacteria act as socially cohesive units of antibiotic production and resistance.</title>
        <authorList>
            <person name="Cordero O.X."/>
            <person name="Wildschutte H."/>
            <person name="Kirkup B."/>
            <person name="Proehl S."/>
            <person name="Ngo L."/>
            <person name="Hussain F."/>
            <person name="Le Roux F."/>
            <person name="Mincer T."/>
            <person name="Polz M.F."/>
        </authorList>
    </citation>
    <scope>NUCLEOTIDE SEQUENCE [LARGE SCALE GENOMIC DNA]</scope>
    <source>
        <strain evidence="4 5">FF-238</strain>
    </source>
</reference>
<dbReference type="SUPFAM" id="SSF49899">
    <property type="entry name" value="Concanavalin A-like lectins/glucanases"/>
    <property type="match status" value="1"/>
</dbReference>
<evidence type="ECO:0000256" key="2">
    <source>
        <dbReference type="SAM" id="SignalP"/>
    </source>
</evidence>
<dbReference type="AlphaFoldDB" id="A0A1E5D462"/>
<dbReference type="PROSITE" id="PS51257">
    <property type="entry name" value="PROKAR_LIPOPROTEIN"/>
    <property type="match status" value="1"/>
</dbReference>
<sequence length="534" mass="58671">MRYLPNQSTAFLSSIATLVLLSGCASTDDAVDGNTDLVQTQKPVSLVEMPVVPSSDWQLVWQDEFEGDTINKRNWSLEENCWGGGNNEQQCYTKRADNAFVQDGFLHIVAKKQSFTGPDNPEGKAGGATKTLPYTSARLRTLNKRDSKYGRFEIRAKLPSGQGTWPAIWMLPTENKYGTWAASGEIDIMEAVNLKTQSDAPGAKSGDLENRVYGSLHYGKKWPDNVYSGQGASLPNGINPADDFHTYAIEWEEGEIRWYVDNIHYATQTQEGWYSQYEAEEGVLSNAKGAAPFDEKFHLLLNLAVGGSWSANANSKGIDPDSFPKTMLVDSVKVYRCKNDRWKGKGCAGRSDQAALVKGHQAPEILAMDDSYADGPVLNIFTDSLNSSLAYASYDPLDIVEHQEVEEADRGTVLEITKKNGGGNVYFRSPVTDVTHWKATGVLVFDLKVENMGEGTELLVKMDSGWPKTSDVTVPLPAVGQWGEVRIAIADILDSDNRFAGGNQADPAAISNLLVLEPQGAMTFKLDNIRFEKP</sequence>
<comment type="caution">
    <text evidence="4">The sequence shown here is derived from an EMBL/GenBank/DDBJ whole genome shotgun (WGS) entry which is preliminary data.</text>
</comment>
<proteinExistence type="inferred from homology"/>
<keyword evidence="2" id="KW-0732">Signal</keyword>
<dbReference type="PANTHER" id="PTHR10963">
    <property type="entry name" value="GLYCOSYL HYDROLASE-RELATED"/>
    <property type="match status" value="1"/>
</dbReference>
<dbReference type="RefSeq" id="WP_017054793.1">
    <property type="nucleotide sequence ID" value="NZ_AJYW02000051.1"/>
</dbReference>
<dbReference type="Pfam" id="PF00722">
    <property type="entry name" value="Glyco_hydro_16"/>
    <property type="match status" value="1"/>
</dbReference>
<feature type="domain" description="GH16" evidence="3">
    <location>
        <begin position="55"/>
        <end position="340"/>
    </location>
</feature>
<evidence type="ECO:0000313" key="5">
    <source>
        <dbReference type="Proteomes" id="UP000094165"/>
    </source>
</evidence>
<dbReference type="CDD" id="cd08023">
    <property type="entry name" value="GH16_laminarinase_like"/>
    <property type="match status" value="1"/>
</dbReference>
<dbReference type="EMBL" id="AJYW02000051">
    <property type="protein sequence ID" value="OEE78318.1"/>
    <property type="molecule type" value="Genomic_DNA"/>
</dbReference>
<dbReference type="PROSITE" id="PS51762">
    <property type="entry name" value="GH16_2"/>
    <property type="match status" value="1"/>
</dbReference>
<organism evidence="4 5">
    <name type="scientific">Vibrio genomosp. F6 str. FF-238</name>
    <dbReference type="NCBI Taxonomy" id="1191298"/>
    <lineage>
        <taxon>Bacteria</taxon>
        <taxon>Pseudomonadati</taxon>
        <taxon>Pseudomonadota</taxon>
        <taxon>Gammaproteobacteria</taxon>
        <taxon>Vibrionales</taxon>
        <taxon>Vibrionaceae</taxon>
        <taxon>Vibrio</taxon>
    </lineage>
</organism>
<dbReference type="Proteomes" id="UP000094165">
    <property type="component" value="Unassembled WGS sequence"/>
</dbReference>
<dbReference type="InterPro" id="IPR000757">
    <property type="entry name" value="Beta-glucanase-like"/>
</dbReference>